<evidence type="ECO:0000259" key="1">
    <source>
        <dbReference type="PROSITE" id="PS51384"/>
    </source>
</evidence>
<keyword evidence="3" id="KW-1185">Reference proteome</keyword>
<reference evidence="2 3" key="1">
    <citation type="submission" date="2020-07" db="EMBL/GenBank/DDBJ databases">
        <title>Sequencing the genomes of 1000 actinobacteria strains.</title>
        <authorList>
            <person name="Klenk H.-P."/>
        </authorList>
    </citation>
    <scope>NUCLEOTIDE SEQUENCE [LARGE SCALE GENOMIC DNA]</scope>
    <source>
        <strain evidence="2 3">DSM 42178</strain>
    </source>
</reference>
<protein>
    <submittedName>
        <fullName evidence="2">NADPH-dependent ferric siderophore reductase</fullName>
    </submittedName>
</protein>
<dbReference type="InterPro" id="IPR013113">
    <property type="entry name" value="SIP_FAD-bd"/>
</dbReference>
<evidence type="ECO:0000313" key="2">
    <source>
        <dbReference type="EMBL" id="NYI04866.1"/>
    </source>
</evidence>
<comment type="caution">
    <text evidence="2">The sequence shown here is derived from an EMBL/GenBank/DDBJ whole genome shotgun (WGS) entry which is preliminary data.</text>
</comment>
<proteinExistence type="predicted"/>
<dbReference type="EMBL" id="JACBZD010000001">
    <property type="protein sequence ID" value="NYI04866.1"/>
    <property type="molecule type" value="Genomic_DNA"/>
</dbReference>
<accession>A0A852ZQZ0</accession>
<dbReference type="Pfam" id="PF04954">
    <property type="entry name" value="SIP"/>
    <property type="match status" value="1"/>
</dbReference>
<dbReference type="PANTHER" id="PTHR30157:SF0">
    <property type="entry name" value="NADPH-DEPENDENT FERRIC-CHELATE REDUCTASE"/>
    <property type="match status" value="1"/>
</dbReference>
<organism evidence="2 3">
    <name type="scientific">Allostreptomyces psammosilenae</name>
    <dbReference type="NCBI Taxonomy" id="1892865"/>
    <lineage>
        <taxon>Bacteria</taxon>
        <taxon>Bacillati</taxon>
        <taxon>Actinomycetota</taxon>
        <taxon>Actinomycetes</taxon>
        <taxon>Kitasatosporales</taxon>
        <taxon>Streptomycetaceae</taxon>
        <taxon>Allostreptomyces</taxon>
    </lineage>
</organism>
<feature type="domain" description="FAD-binding FR-type" evidence="1">
    <location>
        <begin position="14"/>
        <end position="131"/>
    </location>
</feature>
<evidence type="ECO:0000313" key="3">
    <source>
        <dbReference type="Proteomes" id="UP000567795"/>
    </source>
</evidence>
<dbReference type="AlphaFoldDB" id="A0A852ZQZ0"/>
<name>A0A852ZQZ0_9ACTN</name>
<dbReference type="Proteomes" id="UP000567795">
    <property type="component" value="Unassembled WGS sequence"/>
</dbReference>
<dbReference type="Gene3D" id="3.40.50.80">
    <property type="entry name" value="Nucleotide-binding domain of ferredoxin-NADP reductase (FNR) module"/>
    <property type="match status" value="1"/>
</dbReference>
<sequence length="258" mass="27340">MPAAAPDSPRAGRPGPRTLDVLRTRRLTPRMVRVTLGGPALSGFTVAGPASRVKIFLPTAESGGVPVLPGNPDGLRPVRRTYTVRALRTAPDELDLDFVVHADGPAGAWAAQAAPGQRIAVSEARGEHVPHTEGHDWLLFAGDETALPAIAAMLEALPEGVRARAFVEVADAAEEQPLETAADLETVWLHREPAGHAPGRALVEGVRAATWWKGDGHAWVAGESSAVRDLRAHLQAERGLPRQSLYASGYWKLGSAEG</sequence>
<dbReference type="RefSeq" id="WP_179813704.1">
    <property type="nucleotide sequence ID" value="NZ_JACBZD010000001.1"/>
</dbReference>
<dbReference type="InterPro" id="IPR017927">
    <property type="entry name" value="FAD-bd_FR_type"/>
</dbReference>
<dbReference type="GO" id="GO:0016491">
    <property type="term" value="F:oxidoreductase activity"/>
    <property type="evidence" value="ECO:0007669"/>
    <property type="project" value="InterPro"/>
</dbReference>
<dbReference type="PROSITE" id="PS51384">
    <property type="entry name" value="FAD_FR"/>
    <property type="match status" value="1"/>
</dbReference>
<dbReference type="InterPro" id="IPR017938">
    <property type="entry name" value="Riboflavin_synthase-like_b-brl"/>
</dbReference>
<dbReference type="InterPro" id="IPR039261">
    <property type="entry name" value="FNR_nucleotide-bd"/>
</dbReference>
<dbReference type="PANTHER" id="PTHR30157">
    <property type="entry name" value="FERRIC REDUCTASE, NADPH-DEPENDENT"/>
    <property type="match status" value="1"/>
</dbReference>
<dbReference type="Pfam" id="PF08021">
    <property type="entry name" value="FAD_binding_9"/>
    <property type="match status" value="1"/>
</dbReference>
<gene>
    <name evidence="2" type="ORF">FHU37_001809</name>
</gene>
<dbReference type="CDD" id="cd06193">
    <property type="entry name" value="siderophore_interacting"/>
    <property type="match status" value="1"/>
</dbReference>
<dbReference type="SUPFAM" id="SSF63380">
    <property type="entry name" value="Riboflavin synthase domain-like"/>
    <property type="match status" value="1"/>
</dbReference>
<dbReference type="InterPro" id="IPR039374">
    <property type="entry name" value="SIP_fam"/>
</dbReference>
<dbReference type="Gene3D" id="2.40.30.10">
    <property type="entry name" value="Translation factors"/>
    <property type="match status" value="1"/>
</dbReference>
<dbReference type="InterPro" id="IPR007037">
    <property type="entry name" value="SIP_rossman_dom"/>
</dbReference>